<dbReference type="Proteomes" id="UP000095576">
    <property type="component" value="Unassembled WGS sequence"/>
</dbReference>
<dbReference type="AlphaFoldDB" id="A0A174LQB3"/>
<sequence>MKKIYILLVVGASFMMSACSDFLDREPLTTPNSETFLSNASAVNNYINGLYIALPSFGTYDMGVRGEEKNSDNIVAEVYDKRLNGELQENGGGTTEWQKGYQNLRNVNYFFEYYKVPETEETKDVLSMKGEAYFFRAYWHFYLLTRFGSIPVMDRFWDGNATVGGLQIPPRDRSAVAQFILDDLNTAKGLLHSRSQYKGLRVCKEAAIIMAMRVALYEGTWEKYHKGTDFAAAEDKSADLLGQVLTLGDELFGMGLALNTKATDKNAVNIEDAYAHVFNSKDLSDMTEVVFWKKYSIADGVIHNLSSNLGAGYVDNSGPAGLSQSLVDNYLNADGTPINPADGIFKDFNLTFKGRDGRLLATVMHSNCKFKSTSPESKSKAMLVEEYSEENKQIVRPPYLTEGGPARNATGYHIRMSIDTTYVSGQGETSLPVIRYAEALLAYAEAAEELGKCTSAVLEKTLKPLRERAGVTYKDPSEIDPNFTDFGYTISANLQEIRRERRAELALQGFRLDDLMRWRAHKLIQGKRGTGAYFGTDGVLYKAFDPKNAADLKTILTTDGWLDPQKELLPRGYQFDANRDYLLPVPPSEISLNHELKQNPGWQRK</sequence>
<keyword evidence="3 6" id="KW-0732">Signal</keyword>
<evidence type="ECO:0000256" key="3">
    <source>
        <dbReference type="ARBA" id="ARBA00022729"/>
    </source>
</evidence>
<evidence type="ECO:0000313" key="9">
    <source>
        <dbReference type="EMBL" id="CUP23965.1"/>
    </source>
</evidence>
<evidence type="ECO:0000256" key="1">
    <source>
        <dbReference type="ARBA" id="ARBA00004442"/>
    </source>
</evidence>
<feature type="chain" id="PRO_5008027169" evidence="6">
    <location>
        <begin position="19"/>
        <end position="605"/>
    </location>
</feature>
<keyword evidence="5" id="KW-0998">Cell outer membrane</keyword>
<dbReference type="Pfam" id="PF14322">
    <property type="entry name" value="SusD-like_3"/>
    <property type="match status" value="1"/>
</dbReference>
<comment type="similarity">
    <text evidence="2">Belongs to the SusD family.</text>
</comment>
<dbReference type="Pfam" id="PF07980">
    <property type="entry name" value="SusD_RagB"/>
    <property type="match status" value="1"/>
</dbReference>
<accession>A0A174LQB3</accession>
<dbReference type="SUPFAM" id="SSF48452">
    <property type="entry name" value="TPR-like"/>
    <property type="match status" value="1"/>
</dbReference>
<evidence type="ECO:0000256" key="4">
    <source>
        <dbReference type="ARBA" id="ARBA00023136"/>
    </source>
</evidence>
<protein>
    <submittedName>
        <fullName evidence="9">SusD family</fullName>
    </submittedName>
</protein>
<dbReference type="Gene3D" id="1.25.40.390">
    <property type="match status" value="1"/>
</dbReference>
<organism evidence="9 10">
    <name type="scientific">Bacteroides thetaiotaomicron</name>
    <dbReference type="NCBI Taxonomy" id="818"/>
    <lineage>
        <taxon>Bacteria</taxon>
        <taxon>Pseudomonadati</taxon>
        <taxon>Bacteroidota</taxon>
        <taxon>Bacteroidia</taxon>
        <taxon>Bacteroidales</taxon>
        <taxon>Bacteroidaceae</taxon>
        <taxon>Bacteroides</taxon>
    </lineage>
</organism>
<keyword evidence="4" id="KW-0472">Membrane</keyword>
<feature type="signal peptide" evidence="6">
    <location>
        <begin position="1"/>
        <end position="18"/>
    </location>
</feature>
<dbReference type="EMBL" id="CZAP01000004">
    <property type="protein sequence ID" value="CUP23965.1"/>
    <property type="molecule type" value="Genomic_DNA"/>
</dbReference>
<gene>
    <name evidence="9" type="ORF">ERS852511_01527</name>
</gene>
<feature type="domain" description="SusD-like N-terminal" evidence="8">
    <location>
        <begin position="21"/>
        <end position="216"/>
    </location>
</feature>
<evidence type="ECO:0000256" key="5">
    <source>
        <dbReference type="ARBA" id="ARBA00023237"/>
    </source>
</evidence>
<dbReference type="PROSITE" id="PS51257">
    <property type="entry name" value="PROKAR_LIPOPROTEIN"/>
    <property type="match status" value="1"/>
</dbReference>
<evidence type="ECO:0000259" key="7">
    <source>
        <dbReference type="Pfam" id="PF07980"/>
    </source>
</evidence>
<feature type="domain" description="RagB/SusD" evidence="7">
    <location>
        <begin position="303"/>
        <end position="602"/>
    </location>
</feature>
<dbReference type="RefSeq" id="WP_055299273.1">
    <property type="nucleotide sequence ID" value="NZ_CZAP01000004.1"/>
</dbReference>
<evidence type="ECO:0000256" key="2">
    <source>
        <dbReference type="ARBA" id="ARBA00006275"/>
    </source>
</evidence>
<evidence type="ECO:0000259" key="8">
    <source>
        <dbReference type="Pfam" id="PF14322"/>
    </source>
</evidence>
<evidence type="ECO:0000256" key="6">
    <source>
        <dbReference type="SAM" id="SignalP"/>
    </source>
</evidence>
<proteinExistence type="inferred from homology"/>
<reference evidence="9 10" key="1">
    <citation type="submission" date="2015-09" db="EMBL/GenBank/DDBJ databases">
        <authorList>
            <consortium name="Pathogen Informatics"/>
        </authorList>
    </citation>
    <scope>NUCLEOTIDE SEQUENCE [LARGE SCALE GENOMIC DNA]</scope>
    <source>
        <strain evidence="9 10">2789STDY5834899</strain>
    </source>
</reference>
<name>A0A174LQB3_BACT4</name>
<dbReference type="GO" id="GO:0009279">
    <property type="term" value="C:cell outer membrane"/>
    <property type="evidence" value="ECO:0007669"/>
    <property type="project" value="UniProtKB-SubCell"/>
</dbReference>
<dbReference type="InterPro" id="IPR033985">
    <property type="entry name" value="SusD-like_N"/>
</dbReference>
<evidence type="ECO:0000313" key="10">
    <source>
        <dbReference type="Proteomes" id="UP000095576"/>
    </source>
</evidence>
<dbReference type="InterPro" id="IPR011990">
    <property type="entry name" value="TPR-like_helical_dom_sf"/>
</dbReference>
<dbReference type="InterPro" id="IPR012944">
    <property type="entry name" value="SusD_RagB_dom"/>
</dbReference>
<comment type="subcellular location">
    <subcellularLocation>
        <location evidence="1">Cell outer membrane</location>
    </subcellularLocation>
</comment>